<protein>
    <submittedName>
        <fullName evidence="1">Uncharacterized protein</fullName>
    </submittedName>
</protein>
<keyword evidence="2" id="KW-1185">Reference proteome</keyword>
<evidence type="ECO:0000313" key="2">
    <source>
        <dbReference type="Proteomes" id="UP000276133"/>
    </source>
</evidence>
<dbReference type="Proteomes" id="UP000276133">
    <property type="component" value="Unassembled WGS sequence"/>
</dbReference>
<gene>
    <name evidence="1" type="ORF">BpHYR1_051994</name>
</gene>
<name>A0A3M7RSW1_BRAPC</name>
<dbReference type="EMBL" id="REGN01002693">
    <property type="protein sequence ID" value="RNA26663.1"/>
    <property type="molecule type" value="Genomic_DNA"/>
</dbReference>
<evidence type="ECO:0000313" key="1">
    <source>
        <dbReference type="EMBL" id="RNA26663.1"/>
    </source>
</evidence>
<comment type="caution">
    <text evidence="1">The sequence shown here is derived from an EMBL/GenBank/DDBJ whole genome shotgun (WGS) entry which is preliminary data.</text>
</comment>
<reference evidence="1 2" key="1">
    <citation type="journal article" date="2018" name="Sci. Rep.">
        <title>Genomic signatures of local adaptation to the degree of environmental predictability in rotifers.</title>
        <authorList>
            <person name="Franch-Gras L."/>
            <person name="Hahn C."/>
            <person name="Garcia-Roger E.M."/>
            <person name="Carmona M.J."/>
            <person name="Serra M."/>
            <person name="Gomez A."/>
        </authorList>
    </citation>
    <scope>NUCLEOTIDE SEQUENCE [LARGE SCALE GENOMIC DNA]</scope>
    <source>
        <strain evidence="1">HYR1</strain>
    </source>
</reference>
<organism evidence="1 2">
    <name type="scientific">Brachionus plicatilis</name>
    <name type="common">Marine rotifer</name>
    <name type="synonym">Brachionus muelleri</name>
    <dbReference type="NCBI Taxonomy" id="10195"/>
    <lineage>
        <taxon>Eukaryota</taxon>
        <taxon>Metazoa</taxon>
        <taxon>Spiralia</taxon>
        <taxon>Gnathifera</taxon>
        <taxon>Rotifera</taxon>
        <taxon>Eurotatoria</taxon>
        <taxon>Monogononta</taxon>
        <taxon>Pseudotrocha</taxon>
        <taxon>Ploima</taxon>
        <taxon>Brachionidae</taxon>
        <taxon>Brachionus</taxon>
    </lineage>
</organism>
<sequence>MNIKVMNLTINRLKLKLVEFLQSSKPIKRWISVLIYRALRFNIKFHFIIIFKINNFFLAKYSKVTITESERPTIFKGPPKKNANKNEF</sequence>
<proteinExistence type="predicted"/>
<dbReference type="AlphaFoldDB" id="A0A3M7RSW1"/>
<accession>A0A3M7RSW1</accession>